<evidence type="ECO:0000256" key="2">
    <source>
        <dbReference type="ARBA" id="ARBA00023125"/>
    </source>
</evidence>
<dbReference type="InterPro" id="IPR036388">
    <property type="entry name" value="WH-like_DNA-bd_sf"/>
</dbReference>
<dbReference type="GO" id="GO:0003677">
    <property type="term" value="F:DNA binding"/>
    <property type="evidence" value="ECO:0007669"/>
    <property type="project" value="UniProtKB-KW"/>
</dbReference>
<organism evidence="5 6">
    <name type="scientific">Caryophanon tenue</name>
    <dbReference type="NCBI Taxonomy" id="33978"/>
    <lineage>
        <taxon>Bacteria</taxon>
        <taxon>Bacillati</taxon>
        <taxon>Bacillota</taxon>
        <taxon>Bacilli</taxon>
        <taxon>Bacillales</taxon>
        <taxon>Caryophanaceae</taxon>
        <taxon>Caryophanon</taxon>
    </lineage>
</organism>
<dbReference type="EMBL" id="MASJ01000003">
    <property type="protein sequence ID" value="OCS87493.1"/>
    <property type="molecule type" value="Genomic_DNA"/>
</dbReference>
<comment type="caution">
    <text evidence="5">The sequence shown here is derived from an EMBL/GenBank/DDBJ whole genome shotgun (WGS) entry which is preliminary data.</text>
</comment>
<evidence type="ECO:0000256" key="3">
    <source>
        <dbReference type="ARBA" id="ARBA00023163"/>
    </source>
</evidence>
<evidence type="ECO:0000256" key="1">
    <source>
        <dbReference type="ARBA" id="ARBA00023015"/>
    </source>
</evidence>
<dbReference type="SUPFAM" id="SSF46785">
    <property type="entry name" value="Winged helix' DNA-binding domain"/>
    <property type="match status" value="1"/>
</dbReference>
<dbReference type="Gene3D" id="1.10.10.10">
    <property type="entry name" value="Winged helix-like DNA-binding domain superfamily/Winged helix DNA-binding domain"/>
    <property type="match status" value="1"/>
</dbReference>
<protein>
    <recommendedName>
        <fullName evidence="4">HTH gntR-type domain-containing protein</fullName>
    </recommendedName>
</protein>
<dbReference type="PROSITE" id="PS50949">
    <property type="entry name" value="HTH_GNTR"/>
    <property type="match status" value="1"/>
</dbReference>
<dbReference type="AlphaFoldDB" id="A0A1C0YK12"/>
<reference evidence="5 6" key="1">
    <citation type="submission" date="2016-07" db="EMBL/GenBank/DDBJ databases">
        <title>Caryophanon tenue genome sequencing.</title>
        <authorList>
            <person name="Verma A."/>
            <person name="Pal Y."/>
            <person name="Krishnamurthi S."/>
        </authorList>
    </citation>
    <scope>NUCLEOTIDE SEQUENCE [LARGE SCALE GENOMIC DNA]</scope>
    <source>
        <strain evidence="5 6">DSM 14152</strain>
    </source>
</reference>
<dbReference type="STRING" id="33978.A6M13_09295"/>
<dbReference type="GO" id="GO:0003700">
    <property type="term" value="F:DNA-binding transcription factor activity"/>
    <property type="evidence" value="ECO:0007669"/>
    <property type="project" value="InterPro"/>
</dbReference>
<gene>
    <name evidence="5" type="ORF">A6M13_09295</name>
</gene>
<keyword evidence="3" id="KW-0804">Transcription</keyword>
<keyword evidence="6" id="KW-1185">Reference proteome</keyword>
<dbReference type="OrthoDB" id="368257at2"/>
<keyword evidence="2" id="KW-0238">DNA-binding</keyword>
<name>A0A1C0YK12_9BACL</name>
<dbReference type="InterPro" id="IPR036390">
    <property type="entry name" value="WH_DNA-bd_sf"/>
</dbReference>
<accession>A0A1C0YK12</accession>
<evidence type="ECO:0000313" key="6">
    <source>
        <dbReference type="Proteomes" id="UP000093199"/>
    </source>
</evidence>
<dbReference type="Proteomes" id="UP000093199">
    <property type="component" value="Unassembled WGS sequence"/>
</dbReference>
<dbReference type="Pfam" id="PF00392">
    <property type="entry name" value="GntR"/>
    <property type="match status" value="1"/>
</dbReference>
<feature type="domain" description="HTH gntR-type" evidence="4">
    <location>
        <begin position="4"/>
        <end position="71"/>
    </location>
</feature>
<sequence length="212" mass="25433">MSKDQLYSEVYTLLEDRFMRGFYLPNEPISDYALSKELQIGRNPIRRAMQALQQQGFLSNNRHQSKLVIGYHPEECVQLCEYMFHLLELSLMSMRLPAPLFVQQYDVQLERLKFMSEQQRYYEYLHSLTDLYALIIQQSGNSIWEKSFETWQKPFIRMHMLSYRLGYLHAPYKEIQQFTQLLRLFQDQLLDQAKIYIQCLIAESRAQFSVTT</sequence>
<keyword evidence="1" id="KW-0805">Transcription regulation</keyword>
<evidence type="ECO:0000259" key="4">
    <source>
        <dbReference type="PROSITE" id="PS50949"/>
    </source>
</evidence>
<dbReference type="RefSeq" id="WP_066543041.1">
    <property type="nucleotide sequence ID" value="NZ_MASJ01000003.1"/>
</dbReference>
<evidence type="ECO:0000313" key="5">
    <source>
        <dbReference type="EMBL" id="OCS87493.1"/>
    </source>
</evidence>
<dbReference type="InterPro" id="IPR000524">
    <property type="entry name" value="Tscrpt_reg_HTH_GntR"/>
</dbReference>
<proteinExistence type="predicted"/>